<evidence type="ECO:0000313" key="3">
    <source>
        <dbReference type="Proteomes" id="UP001442494"/>
    </source>
</evidence>
<organism evidence="2 3">
    <name type="scientific">Funiculus sociatus GB2-A5</name>
    <dbReference type="NCBI Taxonomy" id="2933946"/>
    <lineage>
        <taxon>Bacteria</taxon>
        <taxon>Bacillati</taxon>
        <taxon>Cyanobacteriota</taxon>
        <taxon>Cyanophyceae</taxon>
        <taxon>Coleofasciculales</taxon>
        <taxon>Coleofasciculaceae</taxon>
        <taxon>Funiculus</taxon>
    </lineage>
</organism>
<keyword evidence="3" id="KW-1185">Reference proteome</keyword>
<reference evidence="2 3" key="1">
    <citation type="submission" date="2022-04" db="EMBL/GenBank/DDBJ databases">
        <title>Positive selection, recombination, and allopatry shape intraspecific diversity of widespread and dominant cyanobacteria.</title>
        <authorList>
            <person name="Wei J."/>
            <person name="Shu W."/>
            <person name="Hu C."/>
        </authorList>
    </citation>
    <scope>NUCLEOTIDE SEQUENCE [LARGE SCALE GENOMIC DNA]</scope>
    <source>
        <strain evidence="2 3">GB2-A5</strain>
    </source>
</reference>
<feature type="region of interest" description="Disordered" evidence="1">
    <location>
        <begin position="73"/>
        <end position="98"/>
    </location>
</feature>
<feature type="compositionally biased region" description="Low complexity" evidence="1">
    <location>
        <begin position="84"/>
        <end position="95"/>
    </location>
</feature>
<accession>A0ABV0JQ73</accession>
<evidence type="ECO:0000313" key="2">
    <source>
        <dbReference type="EMBL" id="MEP0864801.1"/>
    </source>
</evidence>
<name>A0ABV0JQ73_9CYAN</name>
<evidence type="ECO:0000256" key="1">
    <source>
        <dbReference type="SAM" id="MobiDB-lite"/>
    </source>
</evidence>
<proteinExistence type="predicted"/>
<dbReference type="RefSeq" id="WP_199295352.1">
    <property type="nucleotide sequence ID" value="NZ_JAMPKK010000017.1"/>
</dbReference>
<sequence length="114" mass="12909">MSLALIGAGRKIHFSQQEKQGHHAEAENRHRFAIKAKAPTWNVFGRHHWRDWISLYHQIYGENYINENRQTTESGSGIYKRTPAGATNAADGNGTKRSATIGTFHQARRTPLRA</sequence>
<dbReference type="Proteomes" id="UP001442494">
    <property type="component" value="Unassembled WGS sequence"/>
</dbReference>
<gene>
    <name evidence="2" type="ORF">NDI37_10005</name>
</gene>
<comment type="caution">
    <text evidence="2">The sequence shown here is derived from an EMBL/GenBank/DDBJ whole genome shotgun (WGS) entry which is preliminary data.</text>
</comment>
<protein>
    <submittedName>
        <fullName evidence="2">Uncharacterized protein</fullName>
    </submittedName>
</protein>
<dbReference type="EMBL" id="JAMPKK010000017">
    <property type="protein sequence ID" value="MEP0864801.1"/>
    <property type="molecule type" value="Genomic_DNA"/>
</dbReference>